<dbReference type="SUPFAM" id="SSF55469">
    <property type="entry name" value="FMN-dependent nitroreductase-like"/>
    <property type="match status" value="1"/>
</dbReference>
<reference evidence="10" key="1">
    <citation type="journal article" date="2014" name="Int. J. Syst. Evol. Microbiol.">
        <title>Complete genome sequence of Corynebacterium casei LMG S-19264T (=DSM 44701T), isolated from a smear-ripened cheese.</title>
        <authorList>
            <consortium name="US DOE Joint Genome Institute (JGI-PGF)"/>
            <person name="Walter F."/>
            <person name="Albersmeier A."/>
            <person name="Kalinowski J."/>
            <person name="Ruckert C."/>
        </authorList>
    </citation>
    <scope>NUCLEOTIDE SEQUENCE</scope>
    <source>
        <strain evidence="10">CGMCC 1.12785</strain>
    </source>
</reference>
<evidence type="ECO:0000256" key="5">
    <source>
        <dbReference type="ARBA" id="ARBA00022857"/>
    </source>
</evidence>
<dbReference type="EMBL" id="BMFY01000001">
    <property type="protein sequence ID" value="GGA01782.1"/>
    <property type="molecule type" value="Genomic_DNA"/>
</dbReference>
<evidence type="ECO:0000256" key="1">
    <source>
        <dbReference type="ARBA" id="ARBA00001917"/>
    </source>
</evidence>
<evidence type="ECO:0000256" key="2">
    <source>
        <dbReference type="ARBA" id="ARBA00007118"/>
    </source>
</evidence>
<comment type="caution">
    <text evidence="10">The sequence shown here is derived from an EMBL/GenBank/DDBJ whole genome shotgun (WGS) entry which is preliminary data.</text>
</comment>
<accession>A0A8J2XJH3</accession>
<organism evidence="10 11">
    <name type="scientific">Sediminivirga luteola</name>
    <dbReference type="NCBI Taxonomy" id="1774748"/>
    <lineage>
        <taxon>Bacteria</taxon>
        <taxon>Bacillati</taxon>
        <taxon>Actinomycetota</taxon>
        <taxon>Actinomycetes</taxon>
        <taxon>Micrococcales</taxon>
        <taxon>Brevibacteriaceae</taxon>
        <taxon>Sediminivirga</taxon>
    </lineage>
</organism>
<sequence>MTEHTPQPPAEAAGGSGPSARREPRNEPAGTAGADGMESAGLHPAGFDREAFLTAMASRRSLASSGDEAPDDEELARLLRAVAPVADHAGLRPWRFIALRGDDRKALGRAFDDATGTLSDDPSVYSRRPLRSPLLLALVGVHRPHPKVPEWEQHASAAGAGHLLSLALWAAGWAVHWRTGPLVRSEPVRRLHGLSEDEVLMGWLYIGRPDPQRARPKPRELDVDAVLSRLPAPQPPLRAQD</sequence>
<dbReference type="RefSeq" id="WP_229744823.1">
    <property type="nucleotide sequence ID" value="NZ_BMFY01000001.1"/>
</dbReference>
<gene>
    <name evidence="10" type="ORF">GCM10011333_00300</name>
</gene>
<feature type="domain" description="Nitroreductase" evidence="9">
    <location>
        <begin position="59"/>
        <end position="208"/>
    </location>
</feature>
<dbReference type="CDD" id="cd02135">
    <property type="entry name" value="YdjA-like"/>
    <property type="match status" value="1"/>
</dbReference>
<evidence type="ECO:0000256" key="4">
    <source>
        <dbReference type="ARBA" id="ARBA00022643"/>
    </source>
</evidence>
<comment type="similarity">
    <text evidence="2">Belongs to the nitroreductase family.</text>
</comment>
<reference evidence="10" key="2">
    <citation type="submission" date="2020-09" db="EMBL/GenBank/DDBJ databases">
        <authorList>
            <person name="Sun Q."/>
            <person name="Zhou Y."/>
        </authorList>
    </citation>
    <scope>NUCLEOTIDE SEQUENCE</scope>
    <source>
        <strain evidence="10">CGMCC 1.12785</strain>
    </source>
</reference>
<comment type="cofactor">
    <cofactor evidence="1">
        <name>FMN</name>
        <dbReference type="ChEBI" id="CHEBI:58210"/>
    </cofactor>
</comment>
<dbReference type="InterPro" id="IPR052530">
    <property type="entry name" value="NAD(P)H_nitroreductase"/>
</dbReference>
<evidence type="ECO:0000313" key="11">
    <source>
        <dbReference type="Proteomes" id="UP000616114"/>
    </source>
</evidence>
<keyword evidence="6" id="KW-0560">Oxidoreductase</keyword>
<dbReference type="InterPro" id="IPR000415">
    <property type="entry name" value="Nitroreductase-like"/>
</dbReference>
<protein>
    <recommendedName>
        <fullName evidence="9">Nitroreductase domain-containing protein</fullName>
    </recommendedName>
</protein>
<dbReference type="InterPro" id="IPR026021">
    <property type="entry name" value="YdjA-like"/>
</dbReference>
<evidence type="ECO:0000256" key="8">
    <source>
        <dbReference type="SAM" id="MobiDB-lite"/>
    </source>
</evidence>
<keyword evidence="11" id="KW-1185">Reference proteome</keyword>
<dbReference type="Pfam" id="PF00881">
    <property type="entry name" value="Nitroreductase"/>
    <property type="match status" value="1"/>
</dbReference>
<keyword evidence="5" id="KW-0521">NADP</keyword>
<dbReference type="PANTHER" id="PTHR43821">
    <property type="entry name" value="NAD(P)H NITROREDUCTASE YDJA-RELATED"/>
    <property type="match status" value="1"/>
</dbReference>
<proteinExistence type="inferred from homology"/>
<keyword evidence="4" id="KW-0288">FMN</keyword>
<dbReference type="Gene3D" id="3.40.109.10">
    <property type="entry name" value="NADH Oxidase"/>
    <property type="match status" value="1"/>
</dbReference>
<evidence type="ECO:0000256" key="7">
    <source>
        <dbReference type="ARBA" id="ARBA00023027"/>
    </source>
</evidence>
<dbReference type="Proteomes" id="UP000616114">
    <property type="component" value="Unassembled WGS sequence"/>
</dbReference>
<dbReference type="InterPro" id="IPR029479">
    <property type="entry name" value="Nitroreductase"/>
</dbReference>
<keyword evidence="7" id="KW-0520">NAD</keyword>
<dbReference type="PANTHER" id="PTHR43821:SF1">
    <property type="entry name" value="NAD(P)H NITROREDUCTASE YDJA-RELATED"/>
    <property type="match status" value="1"/>
</dbReference>
<evidence type="ECO:0000256" key="3">
    <source>
        <dbReference type="ARBA" id="ARBA00022630"/>
    </source>
</evidence>
<feature type="region of interest" description="Disordered" evidence="8">
    <location>
        <begin position="1"/>
        <end position="46"/>
    </location>
</feature>
<dbReference type="GO" id="GO:0016491">
    <property type="term" value="F:oxidoreductase activity"/>
    <property type="evidence" value="ECO:0007669"/>
    <property type="project" value="UniProtKB-KW"/>
</dbReference>
<name>A0A8J2XJH3_9MICO</name>
<evidence type="ECO:0000259" key="9">
    <source>
        <dbReference type="Pfam" id="PF00881"/>
    </source>
</evidence>
<evidence type="ECO:0000313" key="10">
    <source>
        <dbReference type="EMBL" id="GGA01782.1"/>
    </source>
</evidence>
<dbReference type="AlphaFoldDB" id="A0A8J2XJH3"/>
<keyword evidence="3" id="KW-0285">Flavoprotein</keyword>
<evidence type="ECO:0000256" key="6">
    <source>
        <dbReference type="ARBA" id="ARBA00023002"/>
    </source>
</evidence>